<organism evidence="1 2">
    <name type="scientific">Leptospira ainlahdjerensis</name>
    <dbReference type="NCBI Taxonomy" id="2810033"/>
    <lineage>
        <taxon>Bacteria</taxon>
        <taxon>Pseudomonadati</taxon>
        <taxon>Spirochaetota</taxon>
        <taxon>Spirochaetia</taxon>
        <taxon>Leptospirales</taxon>
        <taxon>Leptospiraceae</taxon>
        <taxon>Leptospira</taxon>
    </lineage>
</organism>
<gene>
    <name evidence="1" type="ORF">JWG45_14630</name>
</gene>
<evidence type="ECO:0000313" key="2">
    <source>
        <dbReference type="Proteomes" id="UP000724686"/>
    </source>
</evidence>
<dbReference type="RefSeq" id="WP_205280423.1">
    <property type="nucleotide sequence ID" value="NZ_JAFFPU010000056.1"/>
</dbReference>
<reference evidence="1 2" key="1">
    <citation type="submission" date="2021-02" db="EMBL/GenBank/DDBJ databases">
        <title>Leptospira ainlahdjerensis sp. nov., Leptospira ainazelensis sp. nov., Leptospira abararensis sp. nov. and Leptospira chreensis sp. nov., four new species isolated from water sources in Algeria.</title>
        <authorList>
            <person name="Amara Korba A."/>
            <person name="Kainiu M."/>
            <person name="Vincent A.T."/>
            <person name="Mariet J.-F."/>
            <person name="Veyrier F.J."/>
            <person name="Goarant C."/>
            <person name="Picardeau M."/>
        </authorList>
    </citation>
    <scope>NUCLEOTIDE SEQUENCE [LARGE SCALE GENOMIC DNA]</scope>
    <source>
        <strain evidence="1 2">201903070</strain>
    </source>
</reference>
<accession>A0ABS2UEL1</accession>
<name>A0ABS2UEL1_9LEPT</name>
<dbReference type="EMBL" id="JAFFPU010000056">
    <property type="protein sequence ID" value="MBM9578383.1"/>
    <property type="molecule type" value="Genomic_DNA"/>
</dbReference>
<comment type="caution">
    <text evidence="1">The sequence shown here is derived from an EMBL/GenBank/DDBJ whole genome shotgun (WGS) entry which is preliminary data.</text>
</comment>
<proteinExistence type="predicted"/>
<sequence length="57" mass="6643">MTYVTKVRMIPIVLYLEMDMKVDSSTEFDNQSAALGFRLVFDHFSFCQEMETEVPNS</sequence>
<protein>
    <submittedName>
        <fullName evidence="1">Uncharacterized protein</fullName>
    </submittedName>
</protein>
<keyword evidence="2" id="KW-1185">Reference proteome</keyword>
<dbReference type="Proteomes" id="UP000724686">
    <property type="component" value="Unassembled WGS sequence"/>
</dbReference>
<evidence type="ECO:0000313" key="1">
    <source>
        <dbReference type="EMBL" id="MBM9578383.1"/>
    </source>
</evidence>